<accession>A0A9P4TVC8</accession>
<reference evidence="1" key="1">
    <citation type="journal article" date="2020" name="Stud. Mycol.">
        <title>101 Dothideomycetes genomes: a test case for predicting lifestyles and emergence of pathogens.</title>
        <authorList>
            <person name="Haridas S."/>
            <person name="Albert R."/>
            <person name="Binder M."/>
            <person name="Bloem J."/>
            <person name="Labutti K."/>
            <person name="Salamov A."/>
            <person name="Andreopoulos B."/>
            <person name="Baker S."/>
            <person name="Barry K."/>
            <person name="Bills G."/>
            <person name="Bluhm B."/>
            <person name="Cannon C."/>
            <person name="Castanera R."/>
            <person name="Culley D."/>
            <person name="Daum C."/>
            <person name="Ezra D."/>
            <person name="Gonzalez J."/>
            <person name="Henrissat B."/>
            <person name="Kuo A."/>
            <person name="Liang C."/>
            <person name="Lipzen A."/>
            <person name="Lutzoni F."/>
            <person name="Magnuson J."/>
            <person name="Mondo S."/>
            <person name="Nolan M."/>
            <person name="Ohm R."/>
            <person name="Pangilinan J."/>
            <person name="Park H.-J."/>
            <person name="Ramirez L."/>
            <person name="Alfaro M."/>
            <person name="Sun H."/>
            <person name="Tritt A."/>
            <person name="Yoshinaga Y."/>
            <person name="Zwiers L.-H."/>
            <person name="Turgeon B."/>
            <person name="Goodwin S."/>
            <person name="Spatafora J."/>
            <person name="Crous P."/>
            <person name="Grigoriev I."/>
        </authorList>
    </citation>
    <scope>NUCLEOTIDE SEQUENCE</scope>
    <source>
        <strain evidence="1">CBS 130266</strain>
    </source>
</reference>
<evidence type="ECO:0000313" key="1">
    <source>
        <dbReference type="EMBL" id="KAF2423753.1"/>
    </source>
</evidence>
<gene>
    <name evidence="1" type="ORF">EJ08DRAFT_421357</name>
</gene>
<keyword evidence="2" id="KW-1185">Reference proteome</keyword>
<organism evidence="1 2">
    <name type="scientific">Tothia fuscella</name>
    <dbReference type="NCBI Taxonomy" id="1048955"/>
    <lineage>
        <taxon>Eukaryota</taxon>
        <taxon>Fungi</taxon>
        <taxon>Dikarya</taxon>
        <taxon>Ascomycota</taxon>
        <taxon>Pezizomycotina</taxon>
        <taxon>Dothideomycetes</taxon>
        <taxon>Pleosporomycetidae</taxon>
        <taxon>Venturiales</taxon>
        <taxon>Cylindrosympodiaceae</taxon>
        <taxon>Tothia</taxon>
    </lineage>
</organism>
<name>A0A9P4TVC8_9PEZI</name>
<dbReference type="AlphaFoldDB" id="A0A9P4TVC8"/>
<proteinExistence type="predicted"/>
<dbReference type="Proteomes" id="UP000800235">
    <property type="component" value="Unassembled WGS sequence"/>
</dbReference>
<dbReference type="EMBL" id="MU007077">
    <property type="protein sequence ID" value="KAF2423753.1"/>
    <property type="molecule type" value="Genomic_DNA"/>
</dbReference>
<sequence>MDEEQVQGDSSEENLTVIWAEGNILLTVHDESLGQNFSFRVGKEQLEQASPYFKNLLDPSKFGEGVHVSEKLELLQKKYGNSADIPTAELPQVKIADIGKISHVNTIKPLISDFLSVLHGLELSMVHPPIPNLANLAVVADRFAALPTLMRHLQRKKIFTIIDARAKRASTGISEERARQKLLIGLLLDHPVWVSEFSKRLILSGSTRWKIDAVKDTEAALWWDLPLGIEEEMLLRRDYILDTIQSIQDQFLKLYSARERQCRLGYDSSPQCDSFQLGEMVRFFTRINTLRLEGSLCIGEEAEPFYGGIERLLELLRQCTSYQIDKNHSHCGLRTRLMPLLNQLEPFLLVGNMVDVGICGACWQAHRRRYAWSEAKRPVLWRSPVVSSTSGRAIGVAGSEACLAFHLKVRDMFTATTKDWLAADTVSGPGGRFGGPSTPSLRYD</sequence>
<evidence type="ECO:0000313" key="2">
    <source>
        <dbReference type="Proteomes" id="UP000800235"/>
    </source>
</evidence>
<comment type="caution">
    <text evidence="1">The sequence shown here is derived from an EMBL/GenBank/DDBJ whole genome shotgun (WGS) entry which is preliminary data.</text>
</comment>
<evidence type="ECO:0008006" key="3">
    <source>
        <dbReference type="Google" id="ProtNLM"/>
    </source>
</evidence>
<dbReference type="OrthoDB" id="5398371at2759"/>
<protein>
    <recommendedName>
        <fullName evidence="3">BTB domain-containing protein</fullName>
    </recommendedName>
</protein>